<feature type="compositionally biased region" description="Polar residues" evidence="1">
    <location>
        <begin position="1"/>
        <end position="33"/>
    </location>
</feature>
<keyword evidence="3" id="KW-1185">Reference proteome</keyword>
<organism evidence="2 3">
    <name type="scientific">Mucilaginibacter conchicola</name>
    <dbReference type="NCBI Taxonomy" id="2303333"/>
    <lineage>
        <taxon>Bacteria</taxon>
        <taxon>Pseudomonadati</taxon>
        <taxon>Bacteroidota</taxon>
        <taxon>Sphingobacteriia</taxon>
        <taxon>Sphingobacteriales</taxon>
        <taxon>Sphingobacteriaceae</taxon>
        <taxon>Mucilaginibacter</taxon>
    </lineage>
</organism>
<feature type="compositionally biased region" description="Polar residues" evidence="1">
    <location>
        <begin position="52"/>
        <end position="66"/>
    </location>
</feature>
<evidence type="ECO:0000313" key="2">
    <source>
        <dbReference type="EMBL" id="RFZ95123.1"/>
    </source>
</evidence>
<gene>
    <name evidence="2" type="ORF">D0C36_06235</name>
</gene>
<comment type="caution">
    <text evidence="2">The sequence shown here is derived from an EMBL/GenBank/DDBJ whole genome shotgun (WGS) entry which is preliminary data.</text>
</comment>
<dbReference type="EMBL" id="QWDC01000001">
    <property type="protein sequence ID" value="RFZ95123.1"/>
    <property type="molecule type" value="Genomic_DNA"/>
</dbReference>
<name>A0A372NYD8_9SPHI</name>
<feature type="compositionally biased region" description="Acidic residues" evidence="1">
    <location>
        <begin position="70"/>
        <end position="79"/>
    </location>
</feature>
<evidence type="ECO:0000313" key="3">
    <source>
        <dbReference type="Proteomes" id="UP000264217"/>
    </source>
</evidence>
<protein>
    <submittedName>
        <fullName evidence="2">Uncharacterized protein</fullName>
    </submittedName>
</protein>
<feature type="region of interest" description="Disordered" evidence="1">
    <location>
        <begin position="1"/>
        <end position="79"/>
    </location>
</feature>
<dbReference type="RefSeq" id="WP_117390680.1">
    <property type="nucleotide sequence ID" value="NZ_QWDC01000001.1"/>
</dbReference>
<reference evidence="2 3" key="1">
    <citation type="submission" date="2018-08" db="EMBL/GenBank/DDBJ databases">
        <title>Mucilaginibacter sp. MYSH2.</title>
        <authorList>
            <person name="Seo T."/>
        </authorList>
    </citation>
    <scope>NUCLEOTIDE SEQUENCE [LARGE SCALE GENOMIC DNA]</scope>
    <source>
        <strain evidence="2 3">MYSH2</strain>
    </source>
</reference>
<accession>A0A372NYD8</accession>
<dbReference type="OrthoDB" id="800076at2"/>
<evidence type="ECO:0000256" key="1">
    <source>
        <dbReference type="SAM" id="MobiDB-lite"/>
    </source>
</evidence>
<sequence>MINQPEEQNDMLQQDDQLGQTENEDQMSQQDIHSNGFDDTNEDIGETDETDQANQAYDASEPSYTLNLGDDGDTSDDDE</sequence>
<proteinExistence type="predicted"/>
<dbReference type="AlphaFoldDB" id="A0A372NYD8"/>
<feature type="compositionally biased region" description="Acidic residues" evidence="1">
    <location>
        <begin position="39"/>
        <end position="51"/>
    </location>
</feature>
<dbReference type="Proteomes" id="UP000264217">
    <property type="component" value="Unassembled WGS sequence"/>
</dbReference>